<comment type="similarity">
    <text evidence="2">Belongs to the polysaccharide synthase family.</text>
</comment>
<name>A0ABY0FB37_9NEIS</name>
<keyword evidence="4 7" id="KW-0812">Transmembrane</keyword>
<reference evidence="8 9" key="1">
    <citation type="submission" date="2018-10" db="EMBL/GenBank/DDBJ databases">
        <title>Draft genome of Fastidiocella sp. strain 375T, a bacterium isolated from a karstic cave dripping water.</title>
        <authorList>
            <person name="Coelho C."/>
            <person name="Verissimo A."/>
            <person name="Tiago I."/>
        </authorList>
    </citation>
    <scope>NUCLEOTIDE SEQUENCE [LARGE SCALE GENOMIC DNA]</scope>
    <source>
        <strain evidence="8 9">CAVE-375</strain>
    </source>
</reference>
<feature type="transmembrane region" description="Helical" evidence="7">
    <location>
        <begin position="401"/>
        <end position="420"/>
    </location>
</feature>
<sequence length="424" mass="44776">MTLALVRLKRLADGGFARNVATLAGGAALAQFLPLIAAPLLTRLYTPADFGLLSVYVAWLSALAVIATGRYELAIVLPSCDKRSANLFGLSLAIAASLAVLLGVVLWPASGFWADLMREPALAPWLWLLPLTVGLAGLAQAYTQWNNRRQRYRANAAGRLAQAVAMTALQLGLGFAGLGAGGLLIGQTAGVAASLIAQALPDWLAGAAWRRDVDLEGMKAVAREYSEFPRVNAANALVGAAQDTLTVTLLLTMSGSATVGFYGLMMRMLKLPAALVGQAVAQVAYRDLAAAHAAGEPLAPQIRKLFVLLTLLALPGAIVMAAFGPALFALVFGEGWREAGEYARALSPYMLCHFVASPLGMVPLVIRRQKAALAFTVVGNGLFLAVLWSGLASGWPLASTLWALSAAMAVYFFSYFAWIYKAVR</sequence>
<dbReference type="EMBL" id="REGR01000012">
    <property type="protein sequence ID" value="RXZ43112.1"/>
    <property type="molecule type" value="Genomic_DNA"/>
</dbReference>
<feature type="transmembrane region" description="Helical" evidence="7">
    <location>
        <begin position="53"/>
        <end position="73"/>
    </location>
</feature>
<evidence type="ECO:0000313" key="8">
    <source>
        <dbReference type="EMBL" id="RXZ43112.1"/>
    </source>
</evidence>
<dbReference type="Pfam" id="PF13440">
    <property type="entry name" value="Polysacc_synt_3"/>
    <property type="match status" value="1"/>
</dbReference>
<dbReference type="PANTHER" id="PTHR30250">
    <property type="entry name" value="PST FAMILY PREDICTED COLANIC ACID TRANSPORTER"/>
    <property type="match status" value="1"/>
</dbReference>
<organism evidence="8 9">
    <name type="scientific">Crenobacter cavernae</name>
    <dbReference type="NCBI Taxonomy" id="2290923"/>
    <lineage>
        <taxon>Bacteria</taxon>
        <taxon>Pseudomonadati</taxon>
        <taxon>Pseudomonadota</taxon>
        <taxon>Betaproteobacteria</taxon>
        <taxon>Neisseriales</taxon>
        <taxon>Neisseriaceae</taxon>
        <taxon>Crenobacter</taxon>
    </lineage>
</organism>
<accession>A0ABY0FB37</accession>
<comment type="subcellular location">
    <subcellularLocation>
        <location evidence="1">Cell membrane</location>
        <topology evidence="1">Multi-pass membrane protein</topology>
    </subcellularLocation>
</comment>
<evidence type="ECO:0000256" key="5">
    <source>
        <dbReference type="ARBA" id="ARBA00022989"/>
    </source>
</evidence>
<feature type="transmembrane region" description="Helical" evidence="7">
    <location>
        <begin position="163"/>
        <end position="185"/>
    </location>
</feature>
<evidence type="ECO:0000256" key="4">
    <source>
        <dbReference type="ARBA" id="ARBA00022692"/>
    </source>
</evidence>
<evidence type="ECO:0000256" key="6">
    <source>
        <dbReference type="ARBA" id="ARBA00023136"/>
    </source>
</evidence>
<feature type="transmembrane region" description="Helical" evidence="7">
    <location>
        <begin position="345"/>
        <end position="366"/>
    </location>
</feature>
<feature type="transmembrane region" description="Helical" evidence="7">
    <location>
        <begin position="20"/>
        <end position="41"/>
    </location>
</feature>
<feature type="transmembrane region" description="Helical" evidence="7">
    <location>
        <begin position="85"/>
        <end position="110"/>
    </location>
</feature>
<dbReference type="PANTHER" id="PTHR30250:SF10">
    <property type="entry name" value="LIPOPOLYSACCHARIDE BIOSYNTHESIS PROTEIN WZXC"/>
    <property type="match status" value="1"/>
</dbReference>
<keyword evidence="5 7" id="KW-1133">Transmembrane helix</keyword>
<evidence type="ECO:0000256" key="7">
    <source>
        <dbReference type="SAM" id="Phobius"/>
    </source>
</evidence>
<evidence type="ECO:0000256" key="2">
    <source>
        <dbReference type="ARBA" id="ARBA00007430"/>
    </source>
</evidence>
<feature type="transmembrane region" description="Helical" evidence="7">
    <location>
        <begin position="373"/>
        <end position="395"/>
    </location>
</feature>
<evidence type="ECO:0000256" key="1">
    <source>
        <dbReference type="ARBA" id="ARBA00004651"/>
    </source>
</evidence>
<gene>
    <name evidence="8" type="ORF">EBB06_10850</name>
</gene>
<keyword evidence="9" id="KW-1185">Reference proteome</keyword>
<feature type="transmembrane region" description="Helical" evidence="7">
    <location>
        <begin position="122"/>
        <end position="142"/>
    </location>
</feature>
<protein>
    <submittedName>
        <fullName evidence="8">Polysaccharide biosynthesis protein</fullName>
    </submittedName>
</protein>
<feature type="transmembrane region" description="Helical" evidence="7">
    <location>
        <begin position="305"/>
        <end position="333"/>
    </location>
</feature>
<feature type="transmembrane region" description="Helical" evidence="7">
    <location>
        <begin position="245"/>
        <end position="265"/>
    </location>
</feature>
<proteinExistence type="inferred from homology"/>
<comment type="caution">
    <text evidence="8">The sequence shown here is derived from an EMBL/GenBank/DDBJ whole genome shotgun (WGS) entry which is preliminary data.</text>
</comment>
<dbReference type="InterPro" id="IPR050833">
    <property type="entry name" value="Poly_Biosynth_Transport"/>
</dbReference>
<evidence type="ECO:0000313" key="9">
    <source>
        <dbReference type="Proteomes" id="UP000290682"/>
    </source>
</evidence>
<keyword evidence="3" id="KW-1003">Cell membrane</keyword>
<keyword evidence="6 7" id="KW-0472">Membrane</keyword>
<dbReference type="Proteomes" id="UP000290682">
    <property type="component" value="Unassembled WGS sequence"/>
</dbReference>
<evidence type="ECO:0000256" key="3">
    <source>
        <dbReference type="ARBA" id="ARBA00022475"/>
    </source>
</evidence>